<keyword evidence="5 10" id="KW-0378">Hydrolase</keyword>
<dbReference type="Pfam" id="PF09261">
    <property type="entry name" value="Alpha-mann_mid"/>
    <property type="match status" value="1"/>
</dbReference>
<dbReference type="EMBL" id="SIDB01000012">
    <property type="protein sequence ID" value="KAI3425119.1"/>
    <property type="molecule type" value="Genomic_DNA"/>
</dbReference>
<keyword evidence="6 10" id="KW-0862">Zinc</keyword>
<name>A0A9D4TGR8_CHLVU</name>
<dbReference type="Gene3D" id="2.70.98.30">
    <property type="entry name" value="Golgi alpha-mannosidase II, domain 4"/>
    <property type="match status" value="1"/>
</dbReference>
<dbReference type="Gene3D" id="3.20.110.10">
    <property type="entry name" value="Glycoside hydrolase 38, N terminal domain"/>
    <property type="match status" value="1"/>
</dbReference>
<dbReference type="Gene3D" id="2.60.40.1360">
    <property type="match status" value="1"/>
</dbReference>
<evidence type="ECO:0000313" key="14">
    <source>
        <dbReference type="Proteomes" id="UP001055712"/>
    </source>
</evidence>
<organism evidence="13 14">
    <name type="scientific">Chlorella vulgaris</name>
    <name type="common">Green alga</name>
    <dbReference type="NCBI Taxonomy" id="3077"/>
    <lineage>
        <taxon>Eukaryota</taxon>
        <taxon>Viridiplantae</taxon>
        <taxon>Chlorophyta</taxon>
        <taxon>core chlorophytes</taxon>
        <taxon>Trebouxiophyceae</taxon>
        <taxon>Chlorellales</taxon>
        <taxon>Chlorellaceae</taxon>
        <taxon>Chlorella clade</taxon>
        <taxon>Chlorella</taxon>
    </lineage>
</organism>
<dbReference type="Gene3D" id="1.20.1270.50">
    <property type="entry name" value="Glycoside hydrolase family 38, central domain"/>
    <property type="match status" value="2"/>
</dbReference>
<proteinExistence type="inferred from homology"/>
<dbReference type="PANTHER" id="PTHR11607:SF3">
    <property type="entry name" value="LYSOSOMAL ALPHA-MANNOSIDASE"/>
    <property type="match status" value="1"/>
</dbReference>
<sequence length="1137" mass="124442">MLLILATAASCRGTATPHSADATADAHPATLKVHVVCHSHDDAGWLKTVDQYYYGANNSIQVAGVQYTLDTVVQALTANPARKFVYGEMGFFMRWWAQQDEDTRALVTQLVEDGQLEFVNGGYVQHDEATAHYVAMVDQTTLGHTFLRKTFGAVPRIGWQIDPFGHSATQAGLLSAYAGFDALFFGRADYQDMAHRKNVSALEMVWQGSSSLADASIFTGNFISGNYGPPEGFAFEWADPPIMDDPRLDEFNVHERVDAFVEQCQRMAASTRGPDIMLTIGSDFQFANAHLQYKNLDKLIRAVNSDGRVNAFYSTPEAYVRAKHAYKESWPLKQDDFFPYADFPHAFWTGYFTSRPASKGFIRSATSFLQAARQLEAFMGLPGKEAGPTTEALEEAVSLLQHHDAITGTEKQHVACDYHRRLHRGLKYAQAVVTSALEALIRGQDRPGRDTGGVAPDSITLDSSTGSDAYVAASQRVLQEQPNPIDAPITLEICDWLNITACNTTVHLSSAGKGFMVAAYNPLGWSREVPLRAPVSSSTACAWAVTGPENEAVTAQLLPASPSTHDLQQLLAGVNATCPTTFGDAEVAFVARLPPLGYSTFFVQPASGACAGRGSIQSNAQDASLQTDVDNAVDKEQYVSLDNGFARLEFDTHTGLLHSLTVQDTKVQMSMHLAWYNSSDGLETQENRGQASGAYIFRPNGLYNVSSEGSGEGWWGTLLRRLGIGSNQGDPIVQLDIVRGDVVLEARQMFANWATLVTRLYKGQSQVEMEWTVGPIPFADGLGKEVVVVYTSDVDSKDEFWTDANGREMIKRTRDYRPSWELNVTEPVAGNYYPVTAAMYVQDAGKQLTVLTDRSQGGASLQSGQMEVMLHRRTLADDARGVGEPLNETACGCLACDCPGLVARGRHWLVLAPREEAAKPRRTLQQELNDPPLLAFSAIPREVGSSNADGGRIGLRRTFSISEGHILHSNVHLLTLKDTGSSYLVRLAHLYQEGEDSILSRPTTENLNAVLQLLHYQEVREMSLTGNQLHADMQRDRLRFDASNDLTTSWLHDASVSHASNGEGGDSGRSGSGRGIARQAVGRPQQRQLLLDDSAELARLRAGAQIIDCHGGCAVDELLVTLKPMEVRTFELVYRPN</sequence>
<protein>
    <recommendedName>
        <fullName evidence="3 10">Alpha-mannosidase</fullName>
        <ecNumber evidence="10">3.2.1.-</ecNumber>
    </recommendedName>
</protein>
<dbReference type="InterPro" id="IPR011013">
    <property type="entry name" value="Gal_mutarotase_sf_dom"/>
</dbReference>
<dbReference type="Pfam" id="PF07748">
    <property type="entry name" value="Glyco_hydro_38C"/>
    <property type="match status" value="1"/>
</dbReference>
<dbReference type="InterPro" id="IPR028995">
    <property type="entry name" value="Glyco_hydro_57/38_cen_sf"/>
</dbReference>
<evidence type="ECO:0000256" key="7">
    <source>
        <dbReference type="ARBA" id="ARBA00023157"/>
    </source>
</evidence>
<dbReference type="OrthoDB" id="2016903at2759"/>
<feature type="compositionally biased region" description="Gly residues" evidence="11">
    <location>
        <begin position="1062"/>
        <end position="1074"/>
    </location>
</feature>
<dbReference type="GO" id="GO:0004559">
    <property type="term" value="F:alpha-mannosidase activity"/>
    <property type="evidence" value="ECO:0007669"/>
    <property type="project" value="UniProtKB-EC"/>
</dbReference>
<evidence type="ECO:0000256" key="5">
    <source>
        <dbReference type="ARBA" id="ARBA00022801"/>
    </source>
</evidence>
<dbReference type="FunFam" id="3.20.110.10:FF:000001">
    <property type="entry name" value="Alpha-mannosidase"/>
    <property type="match status" value="1"/>
</dbReference>
<evidence type="ECO:0000313" key="13">
    <source>
        <dbReference type="EMBL" id="KAI3425119.1"/>
    </source>
</evidence>
<evidence type="ECO:0000256" key="9">
    <source>
        <dbReference type="ARBA" id="ARBA00023295"/>
    </source>
</evidence>
<evidence type="ECO:0000256" key="6">
    <source>
        <dbReference type="ARBA" id="ARBA00022833"/>
    </source>
</evidence>
<reference evidence="13" key="2">
    <citation type="submission" date="2020-11" db="EMBL/GenBank/DDBJ databases">
        <authorList>
            <person name="Cecchin M."/>
            <person name="Marcolungo L."/>
            <person name="Rossato M."/>
            <person name="Girolomoni L."/>
            <person name="Cosentino E."/>
            <person name="Cuine S."/>
            <person name="Li-Beisson Y."/>
            <person name="Delledonne M."/>
            <person name="Ballottari M."/>
        </authorList>
    </citation>
    <scope>NUCLEOTIDE SEQUENCE</scope>
    <source>
        <strain evidence="13">211/11P</strain>
        <tissue evidence="13">Whole cell</tissue>
    </source>
</reference>
<dbReference type="InterPro" id="IPR011682">
    <property type="entry name" value="Glyco_hydro_38_C"/>
</dbReference>
<evidence type="ECO:0000256" key="11">
    <source>
        <dbReference type="SAM" id="MobiDB-lite"/>
    </source>
</evidence>
<dbReference type="SMART" id="SM00872">
    <property type="entry name" value="Alpha-mann_mid"/>
    <property type="match status" value="1"/>
</dbReference>
<dbReference type="SUPFAM" id="SSF88688">
    <property type="entry name" value="Families 57/38 glycoside transferase middle domain"/>
    <property type="match status" value="1"/>
</dbReference>
<evidence type="ECO:0000259" key="12">
    <source>
        <dbReference type="SMART" id="SM00872"/>
    </source>
</evidence>
<dbReference type="InterPro" id="IPR027291">
    <property type="entry name" value="Glyco_hydro_38_N_sf"/>
</dbReference>
<keyword evidence="7" id="KW-1015">Disulfide bond</keyword>
<comment type="cofactor">
    <cofactor evidence="10">
        <name>Zn(2+)</name>
        <dbReference type="ChEBI" id="CHEBI:29105"/>
    </cofactor>
    <text evidence="10">Binds 1 zinc ion per subunit.</text>
</comment>
<comment type="similarity">
    <text evidence="2 10">Belongs to the glycosyl hydrolase 38 family.</text>
</comment>
<dbReference type="FunFam" id="1.20.1270.50:FF:000003">
    <property type="entry name" value="Alpha-mannosidase"/>
    <property type="match status" value="1"/>
</dbReference>
<evidence type="ECO:0000256" key="3">
    <source>
        <dbReference type="ARBA" id="ARBA00012752"/>
    </source>
</evidence>
<dbReference type="SUPFAM" id="SSF88713">
    <property type="entry name" value="Glycoside hydrolase/deacetylase"/>
    <property type="match status" value="1"/>
</dbReference>
<keyword evidence="14" id="KW-1185">Reference proteome</keyword>
<dbReference type="GO" id="GO:0030246">
    <property type="term" value="F:carbohydrate binding"/>
    <property type="evidence" value="ECO:0007669"/>
    <property type="project" value="InterPro"/>
</dbReference>
<evidence type="ECO:0000256" key="2">
    <source>
        <dbReference type="ARBA" id="ARBA00009792"/>
    </source>
</evidence>
<dbReference type="Gene3D" id="2.60.40.1180">
    <property type="entry name" value="Golgi alpha-mannosidase II"/>
    <property type="match status" value="1"/>
</dbReference>
<keyword evidence="9 10" id="KW-0326">Glycosidase</keyword>
<dbReference type="Proteomes" id="UP001055712">
    <property type="component" value="Unassembled WGS sequence"/>
</dbReference>
<evidence type="ECO:0000256" key="4">
    <source>
        <dbReference type="ARBA" id="ARBA00022723"/>
    </source>
</evidence>
<keyword evidence="4 10" id="KW-0479">Metal-binding</keyword>
<dbReference type="FunFam" id="1.20.1270.50:FF:000002">
    <property type="entry name" value="Alpha-mannosidase"/>
    <property type="match status" value="1"/>
</dbReference>
<gene>
    <name evidence="13" type="ORF">D9Q98_008891</name>
</gene>
<dbReference type="AlphaFoldDB" id="A0A9D4TGR8"/>
<dbReference type="GO" id="GO:0046872">
    <property type="term" value="F:metal ion binding"/>
    <property type="evidence" value="ECO:0007669"/>
    <property type="project" value="UniProtKB-KW"/>
</dbReference>
<comment type="caution">
    <text evidence="13">The sequence shown here is derived from an EMBL/GenBank/DDBJ whole genome shotgun (WGS) entry which is preliminary data.</text>
</comment>
<accession>A0A9D4TGR8</accession>
<evidence type="ECO:0000256" key="8">
    <source>
        <dbReference type="ARBA" id="ARBA00023180"/>
    </source>
</evidence>
<evidence type="ECO:0000256" key="10">
    <source>
        <dbReference type="RuleBase" id="RU361199"/>
    </source>
</evidence>
<dbReference type="InterPro" id="IPR000602">
    <property type="entry name" value="Glyco_hydro_38_N"/>
</dbReference>
<dbReference type="InterPro" id="IPR013780">
    <property type="entry name" value="Glyco_hydro_b"/>
</dbReference>
<dbReference type="SUPFAM" id="SSF74650">
    <property type="entry name" value="Galactose mutarotase-like"/>
    <property type="match status" value="1"/>
</dbReference>
<dbReference type="PANTHER" id="PTHR11607">
    <property type="entry name" value="ALPHA-MANNOSIDASE"/>
    <property type="match status" value="1"/>
</dbReference>
<keyword evidence="8" id="KW-0325">Glycoprotein</keyword>
<dbReference type="InterPro" id="IPR015341">
    <property type="entry name" value="Glyco_hydro_38_cen"/>
</dbReference>
<reference evidence="13" key="1">
    <citation type="journal article" date="2019" name="Plant J.">
        <title>Chlorella vulgaris genome assembly and annotation reveals the molecular basis for metabolic acclimation to high light conditions.</title>
        <authorList>
            <person name="Cecchin M."/>
            <person name="Marcolungo L."/>
            <person name="Rossato M."/>
            <person name="Girolomoni L."/>
            <person name="Cosentino E."/>
            <person name="Cuine S."/>
            <person name="Li-Beisson Y."/>
            <person name="Delledonne M."/>
            <person name="Ballottari M."/>
        </authorList>
    </citation>
    <scope>NUCLEOTIDE SEQUENCE</scope>
    <source>
        <strain evidence="13">211/11P</strain>
    </source>
</reference>
<evidence type="ECO:0000256" key="1">
    <source>
        <dbReference type="ARBA" id="ARBA00000365"/>
    </source>
</evidence>
<dbReference type="GO" id="GO:0006013">
    <property type="term" value="P:mannose metabolic process"/>
    <property type="evidence" value="ECO:0007669"/>
    <property type="project" value="InterPro"/>
</dbReference>
<feature type="region of interest" description="Disordered" evidence="11">
    <location>
        <begin position="1057"/>
        <end position="1084"/>
    </location>
</feature>
<dbReference type="Pfam" id="PF01074">
    <property type="entry name" value="Glyco_hydro_38N"/>
    <property type="match status" value="1"/>
</dbReference>
<dbReference type="InterPro" id="IPR037094">
    <property type="entry name" value="Glyco_hydro_38_cen_sf"/>
</dbReference>
<dbReference type="CDD" id="cd10810">
    <property type="entry name" value="GH38N_AMII_LAM_like"/>
    <property type="match status" value="1"/>
</dbReference>
<dbReference type="InterPro" id="IPR011330">
    <property type="entry name" value="Glyco_hydro/deAcase_b/a-brl"/>
</dbReference>
<comment type="catalytic activity">
    <reaction evidence="1">
        <text>Hydrolysis of terminal, non-reducing alpha-D-mannose residues in alpha-D-mannosides.</text>
        <dbReference type="EC" id="3.2.1.24"/>
    </reaction>
</comment>
<dbReference type="EC" id="3.2.1.-" evidence="10"/>
<feature type="domain" description="Glycoside hydrolase family 38 central" evidence="12">
    <location>
        <begin position="346"/>
        <end position="422"/>
    </location>
</feature>
<dbReference type="InterPro" id="IPR050843">
    <property type="entry name" value="Glycosyl_Hydrlase_38"/>
</dbReference>